<evidence type="ECO:0000256" key="1">
    <source>
        <dbReference type="ARBA" id="ARBA00010409"/>
    </source>
</evidence>
<reference evidence="9" key="1">
    <citation type="submission" date="2015-02" db="EMBL/GenBank/DDBJ databases">
        <title>Genome sequencing for Strongylocentrotus purpuratus.</title>
        <authorList>
            <person name="Murali S."/>
            <person name="Liu Y."/>
            <person name="Vee V."/>
            <person name="English A."/>
            <person name="Wang M."/>
            <person name="Skinner E."/>
            <person name="Han Y."/>
            <person name="Muzny D.M."/>
            <person name="Worley K.C."/>
            <person name="Gibbs R.A."/>
        </authorList>
    </citation>
    <scope>NUCLEOTIDE SEQUENCE</scope>
</reference>
<dbReference type="OMA" id="CTSIPEW"/>
<evidence type="ECO:0000256" key="4">
    <source>
        <dbReference type="SAM" id="MobiDB-lite"/>
    </source>
</evidence>
<feature type="domain" description="DUF2428" evidence="5">
    <location>
        <begin position="779"/>
        <end position="1031"/>
    </location>
</feature>
<evidence type="ECO:0000256" key="3">
    <source>
        <dbReference type="ARBA" id="ARBA00035698"/>
    </source>
</evidence>
<feature type="domain" description="tRNA (32-2'-O)-methyltransferase regulator THADA-like TPR repeats region" evidence="6">
    <location>
        <begin position="453"/>
        <end position="629"/>
    </location>
</feature>
<feature type="region of interest" description="Disordered" evidence="4">
    <location>
        <begin position="1362"/>
        <end position="1383"/>
    </location>
</feature>
<comment type="similarity">
    <text evidence="1">Belongs to the THADA family.</text>
</comment>
<reference evidence="8" key="2">
    <citation type="submission" date="2021-01" db="UniProtKB">
        <authorList>
            <consortium name="EnsemblMetazoa"/>
        </authorList>
    </citation>
    <scope>IDENTIFICATION</scope>
</reference>
<protein>
    <recommendedName>
        <fullName evidence="3">tRNA (32-2'-O)-methyltransferase regulator THADA</fullName>
    </recommendedName>
</protein>
<dbReference type="PANTHER" id="PTHR14387:SF7">
    <property type="entry name" value="THYROID ADENOMA-ASSOCIATED PROTEIN"/>
    <property type="match status" value="1"/>
</dbReference>
<dbReference type="EnsemblMetazoa" id="XM_030999840">
    <property type="protein sequence ID" value="XP_030855700"/>
    <property type="gene ID" value="LOC592519"/>
</dbReference>
<accession>A0A7M7T5P0</accession>
<proteinExistence type="inferred from homology"/>
<dbReference type="InterPro" id="IPR019442">
    <property type="entry name" value="THADA/TRM732_DUF2428"/>
</dbReference>
<dbReference type="Pfam" id="PF25150">
    <property type="entry name" value="TPR_Trm732"/>
    <property type="match status" value="1"/>
</dbReference>
<keyword evidence="9" id="KW-1185">Reference proteome</keyword>
<dbReference type="InterPro" id="IPR016024">
    <property type="entry name" value="ARM-type_fold"/>
</dbReference>
<keyword evidence="2" id="KW-0819">tRNA processing</keyword>
<evidence type="ECO:0000313" key="9">
    <source>
        <dbReference type="Proteomes" id="UP000007110"/>
    </source>
</evidence>
<dbReference type="Proteomes" id="UP000007110">
    <property type="component" value="Unassembled WGS sequence"/>
</dbReference>
<sequence length="1756" mass="196699">MDRIHGSAPVYLTQKGLIEYSILHKTAQKDHNKNLEYLSLFKLWSCFLQVTSMFHHPNTPAIEPSHLQQLILSFDLYKSVPDLCRLYLCHGFLVMLEPRDLVQDLGQGDTALLDVLFPEIYQLTECLANSSNSLAAARTLCQWVEVTGKLVNKVESSHVKSALSGPSPIPQKLLLYVTTHWDHPVDGIRHQTKAIFEGVMKIHVKTVNGVSVHQDPFILDTLSTLLSTDWHTRGKYGPLGCIFEMEGASNVINLYPGVLKQLLAVMGEHAMATHSCEVIEKLFNQHKRELQHTEGNSSLLWNETWVVPILAVLSDQTKPSKQKGFIIDYLIPKLLKCSPPSLAFIIQHLSSQEPFNAPRMKEGNPSQTQPLTADAVRSKECFHGNHESSSSSCDGGKLGALLSCLKTARSLGLLKSGQDADTTKKEKRQERVEEKKEEGLDSRGKEDEEARLWKGLVPVRLLCQALSHSTDQIRIDTIGLLCDSNKTTEDVSEIDLSLLIFSLPLNLNNPSPSFRQQLISHIKKLLFRLRESGRILFKKSQRAQDLQDYHSRLLLKYKDFLDWLCSVMFHSLRPGFGYACRATSLQALTAIHATFTSSINGLFATSTLWSTSRVNLMVTRLMDNYESNRVMAFDLLASLPQAILGLESPKKLQDRYRVAYDLAISNKPYNCETAAYVFRLLIRQVQPSLYTGLSTTTNVEAMEYQSQSRLDARSSIESNTLWVMQELCNALEEQVEVARESLLETAVQGPMYGVLHCLRILLGDTDLKTLPKVAAWKCVVTRLIQLCFDVADVAATVVCNSTPEGFIPSEQKQEKEEEGECGARSKLETLHVTPQMILVCCWRSMKEVSLLLGELSQRTPMEDEDREGLVTSLQVKSIGTFFMKLLRKSKHRGAFELAYAGFIKLSTRIWSEPSSIHGLPQRWLSELLQEITSNKSMLCATRRSAGIPFAIQALVGPEPKELGKPCFQNTMATLLNLALQPSENEDQTARVHALNILRALFRDTKLSQEVLPFIGNGVKAAILGFAAKFWAVRNSATMLFSALISRIFGVKRARDELARKNCMTGTEFFSRFPTLHGFLLEQFQQAQEAENTSKPGVTVLHPSLFPSLLLLSRLYPSPNDTNNSNMSMTPFLPYVIRAGCSAVHKTRSIAATALVPLVPPNQLVHTLHHLIDMLLGAANHPPPHPNAIHGILMQIHCLLEKYTKDTNLPHSILDDITSTVLPRFHQLMWLTSRQNKSYITQAAFIAILKDFFVDTTWLHTTSSMTTETTSTSEATVHKTNRSLLLTSILKLAKGEVDDGGLHEMSSSSCPGFPLRQATFASLCFKLRDTILLMEMPGVEQREERIDCYSVYLATDGMQRSLQQPQMCHQQHEQQHQQPESSPSELGFMKGLHLYFLYTPFPEVRMVTLTHLIRVMEQSTCQGSDGILGDTNAHIGVCHKLELIERLMDMMLQEEDHECLAKVCEALSILIPEVLSSRLPSSSSSSSPLGVEPKMFVRQCLDLAHENDAREEILSSVISLSGAVLPLMDYSSQPADNDLSLFQSWANLIKSCSQSGRSAQLRCAVAKLFHHSAVSLLGVVQPHIADIQLSLWDIVVAFLQDDDDDVQKTAARCVMKTARLMPPIKDFAEFTTELEPFLRKLNNVLTDVDTCANNEMKVTQPASDWSMLLRLKEGPVSMDILQTMAETYRRVYSFLLSDDVDLVSWDLQPCLLLYVSPYLLSHLHFKENPDGCLATLVNWAREGGIDLEPMSSSEEVS</sequence>
<dbReference type="Pfam" id="PF25151">
    <property type="entry name" value="TPR_Trm732_C"/>
    <property type="match status" value="1"/>
</dbReference>
<dbReference type="KEGG" id="spu:592519"/>
<dbReference type="GeneID" id="592519"/>
<dbReference type="OrthoDB" id="73997at2759"/>
<dbReference type="InterPro" id="IPR051954">
    <property type="entry name" value="tRNA_methyltransferase_THADA"/>
</dbReference>
<feature type="region of interest" description="Disordered" evidence="4">
    <location>
        <begin position="417"/>
        <end position="447"/>
    </location>
</feature>
<feature type="compositionally biased region" description="Basic and acidic residues" evidence="4">
    <location>
        <begin position="421"/>
        <end position="447"/>
    </location>
</feature>
<evidence type="ECO:0000259" key="6">
    <source>
        <dbReference type="Pfam" id="PF25150"/>
    </source>
</evidence>
<dbReference type="InterPro" id="IPR056843">
    <property type="entry name" value="THADA-like_TPR"/>
</dbReference>
<dbReference type="InterPro" id="IPR056842">
    <property type="entry name" value="THADA-like_TPR_C"/>
</dbReference>
<evidence type="ECO:0000259" key="5">
    <source>
        <dbReference type="Pfam" id="PF10350"/>
    </source>
</evidence>
<dbReference type="PANTHER" id="PTHR14387">
    <property type="entry name" value="THADA/DEATH RECEPTOR INTERACTING PROTEIN"/>
    <property type="match status" value="1"/>
</dbReference>
<dbReference type="Pfam" id="PF10350">
    <property type="entry name" value="DUF2428"/>
    <property type="match status" value="1"/>
</dbReference>
<dbReference type="InParanoid" id="A0A7M7T5P0"/>
<dbReference type="RefSeq" id="XP_030855700.1">
    <property type="nucleotide sequence ID" value="XM_030999840.1"/>
</dbReference>
<evidence type="ECO:0000259" key="7">
    <source>
        <dbReference type="Pfam" id="PF25151"/>
    </source>
</evidence>
<evidence type="ECO:0000256" key="2">
    <source>
        <dbReference type="ARBA" id="ARBA00022694"/>
    </source>
</evidence>
<dbReference type="GO" id="GO:0030488">
    <property type="term" value="P:tRNA methylation"/>
    <property type="evidence" value="ECO:0000318"/>
    <property type="project" value="GO_Central"/>
</dbReference>
<evidence type="ECO:0000313" key="8">
    <source>
        <dbReference type="EnsemblMetazoa" id="XP_030855700"/>
    </source>
</evidence>
<dbReference type="SUPFAM" id="SSF48371">
    <property type="entry name" value="ARM repeat"/>
    <property type="match status" value="1"/>
</dbReference>
<feature type="domain" description="tRNA (32-2'-O)-methyltransferase regulator THADA-like C-terminal TPR repeats region" evidence="7">
    <location>
        <begin position="1033"/>
        <end position="1198"/>
    </location>
</feature>
<name>A0A7M7T5P0_STRPU</name>
<organism evidence="8 9">
    <name type="scientific">Strongylocentrotus purpuratus</name>
    <name type="common">Purple sea urchin</name>
    <dbReference type="NCBI Taxonomy" id="7668"/>
    <lineage>
        <taxon>Eukaryota</taxon>
        <taxon>Metazoa</taxon>
        <taxon>Echinodermata</taxon>
        <taxon>Eleutherozoa</taxon>
        <taxon>Echinozoa</taxon>
        <taxon>Echinoidea</taxon>
        <taxon>Euechinoidea</taxon>
        <taxon>Echinacea</taxon>
        <taxon>Camarodonta</taxon>
        <taxon>Echinidea</taxon>
        <taxon>Strongylocentrotidae</taxon>
        <taxon>Strongylocentrotus</taxon>
    </lineage>
</organism>